<evidence type="ECO:0000313" key="1">
    <source>
        <dbReference type="EMBL" id="KKK48946.1"/>
    </source>
</evidence>
<organism evidence="1">
    <name type="scientific">marine sediment metagenome</name>
    <dbReference type="NCBI Taxonomy" id="412755"/>
    <lineage>
        <taxon>unclassified sequences</taxon>
        <taxon>metagenomes</taxon>
        <taxon>ecological metagenomes</taxon>
    </lineage>
</organism>
<comment type="caution">
    <text evidence="1">The sequence shown here is derived from an EMBL/GenBank/DDBJ whole genome shotgun (WGS) entry which is preliminary data.</text>
</comment>
<protein>
    <recommendedName>
        <fullName evidence="2">DUF3987 domain-containing protein</fullName>
    </recommendedName>
</protein>
<gene>
    <name evidence="1" type="ORF">LCGC14_3140030</name>
</gene>
<sequence length="266" mass="30156">MKWLDDSEAPDSFHLWTALTILGAAMRRNAFIRRGYYTLWPNFFTVLVAKTGRCRKSSAMEAGVVNLLNKVDEVLVISDKMTTEGLIETLSQHVVMTNKMVSREATGLVFASEFAVLIHHDTKMVGFLTDIYNSREKWLYTTRTKGKVELSGICVSLLAGSAPEWLKLIIPMGAVGGGFTSRIIFVYEEDRRRSIPRPSPPDKKLRDDLIADLKIMTTMEGEFKLSPDAGKLFDDWYNHRGLPEEAMAQEEVRRGDELLRHPRPCT</sequence>
<reference evidence="1" key="1">
    <citation type="journal article" date="2015" name="Nature">
        <title>Complex archaea that bridge the gap between prokaryotes and eukaryotes.</title>
        <authorList>
            <person name="Spang A."/>
            <person name="Saw J.H."/>
            <person name="Jorgensen S.L."/>
            <person name="Zaremba-Niedzwiedzka K."/>
            <person name="Martijn J."/>
            <person name="Lind A.E."/>
            <person name="van Eijk R."/>
            <person name="Schleper C."/>
            <person name="Guy L."/>
            <person name="Ettema T.J."/>
        </authorList>
    </citation>
    <scope>NUCLEOTIDE SEQUENCE</scope>
</reference>
<dbReference type="AlphaFoldDB" id="A0A0F8YLI6"/>
<evidence type="ECO:0008006" key="2">
    <source>
        <dbReference type="Google" id="ProtNLM"/>
    </source>
</evidence>
<name>A0A0F8YLI6_9ZZZZ</name>
<dbReference type="EMBL" id="LAZR01068808">
    <property type="protein sequence ID" value="KKK48946.1"/>
    <property type="molecule type" value="Genomic_DNA"/>
</dbReference>
<accession>A0A0F8YLI6</accession>
<proteinExistence type="predicted"/>